<reference evidence="1 2" key="1">
    <citation type="journal article" date="2019" name="Nat. Ecol. Evol.">
        <title>Megaphylogeny resolves global patterns of mushroom evolution.</title>
        <authorList>
            <person name="Varga T."/>
            <person name="Krizsan K."/>
            <person name="Foldi C."/>
            <person name="Dima B."/>
            <person name="Sanchez-Garcia M."/>
            <person name="Sanchez-Ramirez S."/>
            <person name="Szollosi G.J."/>
            <person name="Szarkandi J.G."/>
            <person name="Papp V."/>
            <person name="Albert L."/>
            <person name="Andreopoulos W."/>
            <person name="Angelini C."/>
            <person name="Antonin V."/>
            <person name="Barry K.W."/>
            <person name="Bougher N.L."/>
            <person name="Buchanan P."/>
            <person name="Buyck B."/>
            <person name="Bense V."/>
            <person name="Catcheside P."/>
            <person name="Chovatia M."/>
            <person name="Cooper J."/>
            <person name="Damon W."/>
            <person name="Desjardin D."/>
            <person name="Finy P."/>
            <person name="Geml J."/>
            <person name="Haridas S."/>
            <person name="Hughes K."/>
            <person name="Justo A."/>
            <person name="Karasinski D."/>
            <person name="Kautmanova I."/>
            <person name="Kiss B."/>
            <person name="Kocsube S."/>
            <person name="Kotiranta H."/>
            <person name="LaButti K.M."/>
            <person name="Lechner B.E."/>
            <person name="Liimatainen K."/>
            <person name="Lipzen A."/>
            <person name="Lukacs Z."/>
            <person name="Mihaltcheva S."/>
            <person name="Morgado L.N."/>
            <person name="Niskanen T."/>
            <person name="Noordeloos M.E."/>
            <person name="Ohm R.A."/>
            <person name="Ortiz-Santana B."/>
            <person name="Ovrebo C."/>
            <person name="Racz N."/>
            <person name="Riley R."/>
            <person name="Savchenko A."/>
            <person name="Shiryaev A."/>
            <person name="Soop K."/>
            <person name="Spirin V."/>
            <person name="Szebenyi C."/>
            <person name="Tomsovsky M."/>
            <person name="Tulloss R.E."/>
            <person name="Uehling J."/>
            <person name="Grigoriev I.V."/>
            <person name="Vagvolgyi C."/>
            <person name="Papp T."/>
            <person name="Martin F.M."/>
            <person name="Miettinen O."/>
            <person name="Hibbett D.S."/>
            <person name="Nagy L.G."/>
        </authorList>
    </citation>
    <scope>NUCLEOTIDE SEQUENCE [LARGE SCALE GENOMIC DNA]</scope>
    <source>
        <strain evidence="1 2">FP101781</strain>
    </source>
</reference>
<evidence type="ECO:0008006" key="3">
    <source>
        <dbReference type="Google" id="ProtNLM"/>
    </source>
</evidence>
<protein>
    <recommendedName>
        <fullName evidence="3">Fungal-type protein kinase domain-containing protein</fullName>
    </recommendedName>
</protein>
<accession>A0A4Y7T568</accession>
<sequence length="260" mass="28959">MNGQNIIRSATPGSDWTRNELLAYNIQVSLQEAPQFFGREHEPIDHKLDANLLSTADPTIAADLTKETYRFLAYLDLASHANSGQESAIDDFAKALGTVLRTRYDIPFTICGRGSAAKTDVCLVHLNSMILLVLQDKTNKSPRSPEAQVIAGAIAAFQYNNEKRVDRGLPPLDLMNIPCVTMIGTHPSFYKVPVTQELSDAVISGQYPNQPTIVTRCVPPPRRRSFEGMEFPDYRRIALQCYSAFRSLAKDCWAEFAADF</sequence>
<dbReference type="OrthoDB" id="3253976at2759"/>
<comment type="caution">
    <text evidence="1">The sequence shown here is derived from an EMBL/GenBank/DDBJ whole genome shotgun (WGS) entry which is preliminary data.</text>
</comment>
<dbReference type="Proteomes" id="UP000298030">
    <property type="component" value="Unassembled WGS sequence"/>
</dbReference>
<organism evidence="1 2">
    <name type="scientific">Coprinellus micaceus</name>
    <name type="common">Glistening ink-cap mushroom</name>
    <name type="synonym">Coprinus micaceus</name>
    <dbReference type="NCBI Taxonomy" id="71717"/>
    <lineage>
        <taxon>Eukaryota</taxon>
        <taxon>Fungi</taxon>
        <taxon>Dikarya</taxon>
        <taxon>Basidiomycota</taxon>
        <taxon>Agaricomycotina</taxon>
        <taxon>Agaricomycetes</taxon>
        <taxon>Agaricomycetidae</taxon>
        <taxon>Agaricales</taxon>
        <taxon>Agaricineae</taxon>
        <taxon>Psathyrellaceae</taxon>
        <taxon>Coprinellus</taxon>
    </lineage>
</organism>
<proteinExistence type="predicted"/>
<evidence type="ECO:0000313" key="1">
    <source>
        <dbReference type="EMBL" id="TEB29270.1"/>
    </source>
</evidence>
<dbReference type="EMBL" id="QPFP01000028">
    <property type="protein sequence ID" value="TEB29270.1"/>
    <property type="molecule type" value="Genomic_DNA"/>
</dbReference>
<dbReference type="AlphaFoldDB" id="A0A4Y7T568"/>
<evidence type="ECO:0000313" key="2">
    <source>
        <dbReference type="Proteomes" id="UP000298030"/>
    </source>
</evidence>
<name>A0A4Y7T568_COPMI</name>
<gene>
    <name evidence="1" type="ORF">FA13DRAFT_1734946</name>
</gene>
<keyword evidence="2" id="KW-1185">Reference proteome</keyword>